<feature type="domain" description="ABC3 transporter permease C-terminal" evidence="7">
    <location>
        <begin position="157"/>
        <end position="269"/>
    </location>
</feature>
<evidence type="ECO:0000256" key="1">
    <source>
        <dbReference type="ARBA" id="ARBA00004651"/>
    </source>
</evidence>
<feature type="non-terminal residue" evidence="8">
    <location>
        <position position="1"/>
    </location>
</feature>
<dbReference type="Proteomes" id="UP000823842">
    <property type="component" value="Unassembled WGS sequence"/>
</dbReference>
<dbReference type="GO" id="GO:0005886">
    <property type="term" value="C:plasma membrane"/>
    <property type="evidence" value="ECO:0007669"/>
    <property type="project" value="UniProtKB-SubCell"/>
</dbReference>
<protein>
    <recommendedName>
        <fullName evidence="7">ABC3 transporter permease C-terminal domain-containing protein</fullName>
    </recommendedName>
</protein>
<evidence type="ECO:0000256" key="4">
    <source>
        <dbReference type="ARBA" id="ARBA00022989"/>
    </source>
</evidence>
<gene>
    <name evidence="8" type="ORF">IAA06_00755</name>
</gene>
<reference evidence="8" key="1">
    <citation type="journal article" date="2021" name="PeerJ">
        <title>Extensive microbial diversity within the chicken gut microbiome revealed by metagenomics and culture.</title>
        <authorList>
            <person name="Gilroy R."/>
            <person name="Ravi A."/>
            <person name="Getino M."/>
            <person name="Pursley I."/>
            <person name="Horton D.L."/>
            <person name="Alikhan N.F."/>
            <person name="Baker D."/>
            <person name="Gharbi K."/>
            <person name="Hall N."/>
            <person name="Watson M."/>
            <person name="Adriaenssens E.M."/>
            <person name="Foster-Nyarko E."/>
            <person name="Jarju S."/>
            <person name="Secka A."/>
            <person name="Antonio M."/>
            <person name="Oren A."/>
            <person name="Chaudhuri R.R."/>
            <person name="La Ragione R."/>
            <person name="Hildebrand F."/>
            <person name="Pallen M.J."/>
        </authorList>
    </citation>
    <scope>NUCLEOTIDE SEQUENCE</scope>
    <source>
        <strain evidence="8">ChiSjej1B19-5720</strain>
    </source>
</reference>
<evidence type="ECO:0000256" key="5">
    <source>
        <dbReference type="ARBA" id="ARBA00023136"/>
    </source>
</evidence>
<keyword evidence="4 6" id="KW-1133">Transmembrane helix</keyword>
<dbReference type="AlphaFoldDB" id="A0A9D2RUM4"/>
<reference evidence="8" key="2">
    <citation type="submission" date="2021-04" db="EMBL/GenBank/DDBJ databases">
        <authorList>
            <person name="Gilroy R."/>
        </authorList>
    </citation>
    <scope>NUCLEOTIDE SEQUENCE</scope>
    <source>
        <strain evidence="8">ChiSjej1B19-5720</strain>
    </source>
</reference>
<keyword evidence="3 6" id="KW-0812">Transmembrane</keyword>
<feature type="transmembrane region" description="Helical" evidence="6">
    <location>
        <begin position="214"/>
        <end position="239"/>
    </location>
</feature>
<dbReference type="Pfam" id="PF02687">
    <property type="entry name" value="FtsX"/>
    <property type="match status" value="1"/>
</dbReference>
<name>A0A9D2RUM4_9FIRM</name>
<comment type="subcellular location">
    <subcellularLocation>
        <location evidence="1">Cell membrane</location>
        <topology evidence="1">Multi-pass membrane protein</topology>
    </subcellularLocation>
</comment>
<accession>A0A9D2RUM4</accession>
<keyword evidence="5 6" id="KW-0472">Membrane</keyword>
<sequence length="284" mass="32337">EGFLSTDCVSVENKKPANYRHYELKKMTDLKQGDALETQLYSQKKGDYVSMPLKVAGLADNDSLKDYVKIDSQFLWIIVSENTCKKMMEITKDEDGVTEFSREVRIQMREKDEALFEHLRNIDSTNDKIGFTEENYNDVIKEIGEIILTAIHVLLFCFVLLVSVICFMNLYNSISGWMADRQGELAVLNSVGMTREQAEKMVLWECARILGRSILWAAVISGGIIFIIWKTMILLFGYIQFRLPVLPFTAAVALACGAVVIFSLESLKRQKEGNILAYIRNESI</sequence>
<evidence type="ECO:0000256" key="6">
    <source>
        <dbReference type="SAM" id="Phobius"/>
    </source>
</evidence>
<feature type="transmembrane region" description="Helical" evidence="6">
    <location>
        <begin position="146"/>
        <end position="171"/>
    </location>
</feature>
<dbReference type="EMBL" id="DWYZ01000019">
    <property type="protein sequence ID" value="HJB27312.1"/>
    <property type="molecule type" value="Genomic_DNA"/>
</dbReference>
<organism evidence="8 9">
    <name type="scientific">Candidatus Blautia faecavium</name>
    <dbReference type="NCBI Taxonomy" id="2838487"/>
    <lineage>
        <taxon>Bacteria</taxon>
        <taxon>Bacillati</taxon>
        <taxon>Bacillota</taxon>
        <taxon>Clostridia</taxon>
        <taxon>Lachnospirales</taxon>
        <taxon>Lachnospiraceae</taxon>
        <taxon>Blautia</taxon>
    </lineage>
</organism>
<proteinExistence type="predicted"/>
<evidence type="ECO:0000313" key="9">
    <source>
        <dbReference type="Proteomes" id="UP000823842"/>
    </source>
</evidence>
<evidence type="ECO:0000256" key="3">
    <source>
        <dbReference type="ARBA" id="ARBA00022692"/>
    </source>
</evidence>
<keyword evidence="2" id="KW-1003">Cell membrane</keyword>
<evidence type="ECO:0000259" key="7">
    <source>
        <dbReference type="Pfam" id="PF02687"/>
    </source>
</evidence>
<dbReference type="InterPro" id="IPR003838">
    <property type="entry name" value="ABC3_permease_C"/>
</dbReference>
<evidence type="ECO:0000313" key="8">
    <source>
        <dbReference type="EMBL" id="HJB27312.1"/>
    </source>
</evidence>
<feature type="transmembrane region" description="Helical" evidence="6">
    <location>
        <begin position="245"/>
        <end position="264"/>
    </location>
</feature>
<comment type="caution">
    <text evidence="8">The sequence shown here is derived from an EMBL/GenBank/DDBJ whole genome shotgun (WGS) entry which is preliminary data.</text>
</comment>
<evidence type="ECO:0000256" key="2">
    <source>
        <dbReference type="ARBA" id="ARBA00022475"/>
    </source>
</evidence>